<name>A0ACC0VMU6_9STRA</name>
<keyword evidence="2" id="KW-1185">Reference proteome</keyword>
<organism evidence="1 2">
    <name type="scientific">Peronosclerospora sorghi</name>
    <dbReference type="NCBI Taxonomy" id="230839"/>
    <lineage>
        <taxon>Eukaryota</taxon>
        <taxon>Sar</taxon>
        <taxon>Stramenopiles</taxon>
        <taxon>Oomycota</taxon>
        <taxon>Peronosporomycetes</taxon>
        <taxon>Peronosporales</taxon>
        <taxon>Peronosporaceae</taxon>
        <taxon>Peronosclerospora</taxon>
    </lineage>
</organism>
<sequence>MEIDRIVKSRREARVKANYERKMRTIENHPYPLMAHGYKCFSTYAFRKFEKEVTESLAYVIDEVTTIDFENLITASRVRRHNQDGSAGNGRVVTYQAPEEVVSCDCNEFSFSGILCRHALRVLLRHNVTAIPERYILKRSRWDTLLLDNEGRAKLGPAVSAEVSVAVRDQVSDNVAEIAGVVSDVAQVAAAAVSITVAAADATPAPAAAFADFQHHVHHLLPVPPVVRNPAAVRTKGRPRNASRIPSDVVASMAARQTKRRRCGRCR</sequence>
<protein>
    <submittedName>
        <fullName evidence="1">Uncharacterized protein</fullName>
    </submittedName>
</protein>
<dbReference type="Proteomes" id="UP001163321">
    <property type="component" value="Chromosome 8"/>
</dbReference>
<dbReference type="EMBL" id="CM047587">
    <property type="protein sequence ID" value="KAI9907840.1"/>
    <property type="molecule type" value="Genomic_DNA"/>
</dbReference>
<accession>A0ACC0VMU6</accession>
<evidence type="ECO:0000313" key="2">
    <source>
        <dbReference type="Proteomes" id="UP001163321"/>
    </source>
</evidence>
<gene>
    <name evidence="1" type="ORF">PsorP6_016596</name>
</gene>
<comment type="caution">
    <text evidence="1">The sequence shown here is derived from an EMBL/GenBank/DDBJ whole genome shotgun (WGS) entry which is preliminary data.</text>
</comment>
<proteinExistence type="predicted"/>
<reference evidence="1 2" key="1">
    <citation type="journal article" date="2022" name="bioRxiv">
        <title>The genome of the oomycete Peronosclerospora sorghi, a cosmopolitan pathogen of maize and sorghum, is inflated with dispersed pseudogenes.</title>
        <authorList>
            <person name="Fletcher K."/>
            <person name="Martin F."/>
            <person name="Isakeit T."/>
            <person name="Cavanaugh K."/>
            <person name="Magill C."/>
            <person name="Michelmore R."/>
        </authorList>
    </citation>
    <scope>NUCLEOTIDE SEQUENCE [LARGE SCALE GENOMIC DNA]</scope>
    <source>
        <strain evidence="1">P6</strain>
    </source>
</reference>
<evidence type="ECO:0000313" key="1">
    <source>
        <dbReference type="EMBL" id="KAI9907840.1"/>
    </source>
</evidence>